<dbReference type="InterPro" id="IPR006447">
    <property type="entry name" value="Myb_dom_plants"/>
</dbReference>
<organism evidence="9 10">
    <name type="scientific">Punica granatum</name>
    <name type="common">Pomegranate</name>
    <dbReference type="NCBI Taxonomy" id="22663"/>
    <lineage>
        <taxon>Eukaryota</taxon>
        <taxon>Viridiplantae</taxon>
        <taxon>Streptophyta</taxon>
        <taxon>Embryophyta</taxon>
        <taxon>Tracheophyta</taxon>
        <taxon>Spermatophyta</taxon>
        <taxon>Magnoliopsida</taxon>
        <taxon>eudicotyledons</taxon>
        <taxon>Gunneridae</taxon>
        <taxon>Pentapetalae</taxon>
        <taxon>rosids</taxon>
        <taxon>malvids</taxon>
        <taxon>Myrtales</taxon>
        <taxon>Lythraceae</taxon>
        <taxon>Punica</taxon>
    </lineage>
</organism>
<evidence type="ECO:0000256" key="1">
    <source>
        <dbReference type="ARBA" id="ARBA00004123"/>
    </source>
</evidence>
<sequence>MASNESQEMIQSSFVKIRILVVDDDSICLDIVSGMLQGLKHEVVKANHAIDALTTLRGRQGNVDLVVTDYHMPHMDGLELQKRVQNEYALPVIMMSADDRDYIMLRCLEQGAVFFMSKPIHPEELKNVWQYAVKGRKGKSIPIERIARPIPGSGPLGLADSGPSSNHHHRQLGATSALSSNNLIRDSSHPNRPQNPNEVSHDCEKQQQEPEKRKVQDKGQTSTEKPNKRPYMVPTPRKMKISWTAPLHYRFLQALSIVGSVEKAVPKKVLDLMNVPGLTRENVASHLQKYRLFLKEVAESAKSQGSTSPTGFPPMIENEPDITPGVLDIRTPRPLEALQPNHVTFSIHDYYRSHRASLFPGKPPLNPNIVSNYGSLGRPIAPLPKANNRRASWKKSITVDGSNHCGLYQPDRSALTTAPMDRMNVNGAPHRNSHLKRNYASLGSGYSTQGPGNSSQTHQQENLLAPKRFASRLLGYGQAASGMSNIDSIIGSRGSFANYLIPPSSAQPNENSNYAGIRLTGNGDLLGLGQPHKPNIAAIENNEIYAGFGSMGGIPPRTEKATLLGQGTSNSNCFSPGESSTSKFWLASPSEVFPSADDQGLAAPKEVENPFALEELIKTVLGENDDNPDHLIPGEGSSNSFPLENAVNYHSALPTQDHGKNPISDVGNGSYQVQVNAQRNEVVNSDVCHSYSGEGNSSAWDKPSPGQYLVIDGDFIDEEIAYLCADFFPVFDKNPNQLNSISQEFDEDFINSVLDGVEPYLNED</sequence>
<evidence type="ECO:0000256" key="6">
    <source>
        <dbReference type="PROSITE-ProRule" id="PRU00169"/>
    </source>
</evidence>
<keyword evidence="5" id="KW-0539">Nucleus</keyword>
<keyword evidence="3" id="KW-0805">Transcription regulation</keyword>
<feature type="domain" description="Response regulatory" evidence="8">
    <location>
        <begin position="18"/>
        <end position="133"/>
    </location>
</feature>
<dbReference type="AlphaFoldDB" id="A0A218X414"/>
<dbReference type="PANTHER" id="PTHR43874">
    <property type="entry name" value="TWO-COMPONENT RESPONSE REGULATOR"/>
    <property type="match status" value="1"/>
</dbReference>
<dbReference type="GO" id="GO:0005634">
    <property type="term" value="C:nucleus"/>
    <property type="evidence" value="ECO:0007669"/>
    <property type="project" value="UniProtKB-SubCell"/>
</dbReference>
<protein>
    <recommendedName>
        <fullName evidence="8">Response regulatory domain-containing protein</fullName>
    </recommendedName>
</protein>
<evidence type="ECO:0000256" key="2">
    <source>
        <dbReference type="ARBA" id="ARBA00023012"/>
    </source>
</evidence>
<keyword evidence="6" id="KW-0597">Phosphoprotein</keyword>
<feature type="compositionally biased region" description="Polar residues" evidence="7">
    <location>
        <begin position="173"/>
        <end position="198"/>
    </location>
</feature>
<keyword evidence="2" id="KW-0902">Two-component regulatory system</keyword>
<evidence type="ECO:0000256" key="7">
    <source>
        <dbReference type="SAM" id="MobiDB-lite"/>
    </source>
</evidence>
<reference evidence="10" key="1">
    <citation type="journal article" date="2017" name="Plant J.">
        <title>The pomegranate (Punica granatum L.) genome and the genomics of punicalagin biosynthesis.</title>
        <authorList>
            <person name="Qin G."/>
            <person name="Xu C."/>
            <person name="Ming R."/>
            <person name="Tang H."/>
            <person name="Guyot R."/>
            <person name="Kramer E.M."/>
            <person name="Hu Y."/>
            <person name="Yi X."/>
            <person name="Qi Y."/>
            <person name="Xu X."/>
            <person name="Gao Z."/>
            <person name="Pan H."/>
            <person name="Jian J."/>
            <person name="Tian Y."/>
            <person name="Yue Z."/>
            <person name="Xu Y."/>
        </authorList>
    </citation>
    <scope>NUCLEOTIDE SEQUENCE [LARGE SCALE GENOMIC DNA]</scope>
    <source>
        <strain evidence="10">cv. Dabenzi</strain>
    </source>
</reference>
<dbReference type="Proteomes" id="UP000197138">
    <property type="component" value="Unassembled WGS sequence"/>
</dbReference>
<name>A0A218X414_PUNGR</name>
<evidence type="ECO:0000313" key="9">
    <source>
        <dbReference type="EMBL" id="OWM79508.1"/>
    </source>
</evidence>
<dbReference type="InterPro" id="IPR045279">
    <property type="entry name" value="ARR-like"/>
</dbReference>
<dbReference type="GO" id="GO:0003677">
    <property type="term" value="F:DNA binding"/>
    <property type="evidence" value="ECO:0007669"/>
    <property type="project" value="InterPro"/>
</dbReference>
<proteinExistence type="predicted"/>
<dbReference type="GO" id="GO:0000160">
    <property type="term" value="P:phosphorelay signal transduction system"/>
    <property type="evidence" value="ECO:0007669"/>
    <property type="project" value="UniProtKB-KW"/>
</dbReference>
<feature type="compositionally biased region" description="Basic and acidic residues" evidence="7">
    <location>
        <begin position="199"/>
        <end position="217"/>
    </location>
</feature>
<comment type="subcellular location">
    <subcellularLocation>
        <location evidence="1">Nucleus</location>
    </subcellularLocation>
</comment>
<dbReference type="EMBL" id="MTKT01002440">
    <property type="protein sequence ID" value="OWM79508.1"/>
    <property type="molecule type" value="Genomic_DNA"/>
</dbReference>
<feature type="modified residue" description="4-aspartylphosphate" evidence="6">
    <location>
        <position position="69"/>
    </location>
</feature>
<dbReference type="NCBIfam" id="TIGR01557">
    <property type="entry name" value="myb_SHAQKYF"/>
    <property type="match status" value="1"/>
</dbReference>
<evidence type="ECO:0000313" key="10">
    <source>
        <dbReference type="Proteomes" id="UP000197138"/>
    </source>
</evidence>
<accession>A0A218X414</accession>
<dbReference type="GO" id="GO:0009736">
    <property type="term" value="P:cytokinin-activated signaling pathway"/>
    <property type="evidence" value="ECO:0007669"/>
    <property type="project" value="InterPro"/>
</dbReference>
<dbReference type="InterPro" id="IPR011006">
    <property type="entry name" value="CheY-like_superfamily"/>
</dbReference>
<keyword evidence="4" id="KW-0804">Transcription</keyword>
<dbReference type="InterPro" id="IPR009057">
    <property type="entry name" value="Homeodomain-like_sf"/>
</dbReference>
<dbReference type="PROSITE" id="PS50110">
    <property type="entry name" value="RESPONSE_REGULATORY"/>
    <property type="match status" value="1"/>
</dbReference>
<dbReference type="Gene3D" id="3.40.50.2300">
    <property type="match status" value="1"/>
</dbReference>
<dbReference type="SUPFAM" id="SSF46689">
    <property type="entry name" value="Homeodomain-like"/>
    <property type="match status" value="1"/>
</dbReference>
<dbReference type="SMART" id="SM00448">
    <property type="entry name" value="REC"/>
    <property type="match status" value="1"/>
</dbReference>
<feature type="compositionally biased region" description="Polar residues" evidence="7">
    <location>
        <begin position="444"/>
        <end position="460"/>
    </location>
</feature>
<dbReference type="SUPFAM" id="SSF52172">
    <property type="entry name" value="CheY-like"/>
    <property type="match status" value="1"/>
</dbReference>
<dbReference type="FunFam" id="1.10.10.60:FF:000007">
    <property type="entry name" value="Two-component response regulator"/>
    <property type="match status" value="1"/>
</dbReference>
<feature type="region of interest" description="Disordered" evidence="7">
    <location>
        <begin position="440"/>
        <end position="460"/>
    </location>
</feature>
<dbReference type="Gene3D" id="1.10.10.60">
    <property type="entry name" value="Homeodomain-like"/>
    <property type="match status" value="1"/>
</dbReference>
<comment type="caution">
    <text evidence="9">The sequence shown here is derived from an EMBL/GenBank/DDBJ whole genome shotgun (WGS) entry which is preliminary data.</text>
</comment>
<dbReference type="CDD" id="cd17584">
    <property type="entry name" value="REC_typeB_ARR-like"/>
    <property type="match status" value="1"/>
</dbReference>
<evidence type="ECO:0000256" key="5">
    <source>
        <dbReference type="ARBA" id="ARBA00023242"/>
    </source>
</evidence>
<evidence type="ECO:0000256" key="4">
    <source>
        <dbReference type="ARBA" id="ARBA00023163"/>
    </source>
</evidence>
<dbReference type="PANTHER" id="PTHR43874:SF19">
    <property type="entry name" value="RESPONSE REGULATOR 23-RELATED"/>
    <property type="match status" value="1"/>
</dbReference>
<dbReference type="Pfam" id="PF00072">
    <property type="entry name" value="Response_reg"/>
    <property type="match status" value="1"/>
</dbReference>
<feature type="region of interest" description="Disordered" evidence="7">
    <location>
        <begin position="143"/>
        <end position="236"/>
    </location>
</feature>
<evidence type="ECO:0000256" key="3">
    <source>
        <dbReference type="ARBA" id="ARBA00023015"/>
    </source>
</evidence>
<evidence type="ECO:0000259" key="8">
    <source>
        <dbReference type="PROSITE" id="PS50110"/>
    </source>
</evidence>
<dbReference type="InterPro" id="IPR001789">
    <property type="entry name" value="Sig_transdc_resp-reg_receiver"/>
</dbReference>
<gene>
    <name evidence="9" type="ORF">CDL15_Pgr022920</name>
</gene>